<evidence type="ECO:0000313" key="1">
    <source>
        <dbReference type="EMBL" id="MBX52658.1"/>
    </source>
</evidence>
<dbReference type="EMBL" id="GGEC01072174">
    <property type="protein sequence ID" value="MBX52658.1"/>
    <property type="molecule type" value="Transcribed_RNA"/>
</dbReference>
<sequence>MLFLNQISKYLIRKQN</sequence>
<dbReference type="AlphaFoldDB" id="A0A2P2PD23"/>
<name>A0A2P2PD23_RHIMU</name>
<reference evidence="1" key="1">
    <citation type="submission" date="2018-02" db="EMBL/GenBank/DDBJ databases">
        <title>Rhizophora mucronata_Transcriptome.</title>
        <authorList>
            <person name="Meera S.P."/>
            <person name="Sreeshan A."/>
            <person name="Augustine A."/>
        </authorList>
    </citation>
    <scope>NUCLEOTIDE SEQUENCE</scope>
    <source>
        <tissue evidence="1">Leaf</tissue>
    </source>
</reference>
<protein>
    <submittedName>
        <fullName evidence="1">Uncharacterized protein</fullName>
    </submittedName>
</protein>
<proteinExistence type="predicted"/>
<accession>A0A2P2PD23</accession>
<organism evidence="1">
    <name type="scientific">Rhizophora mucronata</name>
    <name type="common">Asiatic mangrove</name>
    <dbReference type="NCBI Taxonomy" id="61149"/>
    <lineage>
        <taxon>Eukaryota</taxon>
        <taxon>Viridiplantae</taxon>
        <taxon>Streptophyta</taxon>
        <taxon>Embryophyta</taxon>
        <taxon>Tracheophyta</taxon>
        <taxon>Spermatophyta</taxon>
        <taxon>Magnoliopsida</taxon>
        <taxon>eudicotyledons</taxon>
        <taxon>Gunneridae</taxon>
        <taxon>Pentapetalae</taxon>
        <taxon>rosids</taxon>
        <taxon>fabids</taxon>
        <taxon>Malpighiales</taxon>
        <taxon>Rhizophoraceae</taxon>
        <taxon>Rhizophora</taxon>
    </lineage>
</organism>